<dbReference type="InterPro" id="IPR056681">
    <property type="entry name" value="DUF7779"/>
</dbReference>
<dbReference type="Gene3D" id="3.40.50.300">
    <property type="entry name" value="P-loop containing nucleotide triphosphate hydrolases"/>
    <property type="match status" value="1"/>
</dbReference>
<evidence type="ECO:0000313" key="3">
    <source>
        <dbReference type="EMBL" id="CAI4215895.1"/>
    </source>
</evidence>
<dbReference type="InterPro" id="IPR011990">
    <property type="entry name" value="TPR-like_helical_dom_sf"/>
</dbReference>
<dbReference type="Proteomes" id="UP000838763">
    <property type="component" value="Unassembled WGS sequence"/>
</dbReference>
<dbReference type="InterPro" id="IPR027417">
    <property type="entry name" value="P-loop_NTPase"/>
</dbReference>
<feature type="compositionally biased region" description="Basic and acidic residues" evidence="1">
    <location>
        <begin position="102"/>
        <end position="112"/>
    </location>
</feature>
<sequence>MPPSEARRLLESPQSTTAEPATGPIVMDFPSSSGHSNGDLSSSTASSSASPFSPLTSSTPPTSLSTASRGPGPVTISPPTPSEVSTDPAGNSQAEYFPPKHVQHDGAPHESQDEMEALWTEYFKDKRGEVKKWIEKVEKDKEGKIRRTVKWVTGNKKKGFNIDIEEVLDLMGHPEKFQSHMEDMIKSIYDPDEKDVESASGAMRRVRRCGLGIFIPQGESRQFLREVIEDTIDAGETLPMVVRLVCRRANHNMNLGLDSTKEDFRNKGKIFKDKRRDLEYRLGWNYREILSDLVHEIRDLLQIYEQASEQRFNEILHALGTRRPESKQWPPIPTVPLPVRVRLLPDNKNFIEVALRFAYSSAERWHAGIFWVTADITQEAQLNRAYCDIGRKLGILSADEDDDRQVETVKGWFETTDKRWLLIFDGFQSDYTPSVTQDKMDRLWPSRASTSGCAILMTSQSEVPQNYAAKTITMEPMTKEDALNLLLVPNEEDSTEPQYDGFTRSIAAEICRELGYSPLNLWLARGYILLSSMTWKEYLEEFRATYSLPASDVVGGWFGERYDKKSRAALDLNLKLVVRWKEQARQFLNFLAFMNPEDISDTLLHVKGIPKVERINAQKAYNDYMVILRQCGLITIIPGPPGGERKSLRIHRAVQLILHDKMREGGHMEAAVDTVTREDTDAAFNQVIRTLRSHYPEPSELQIADAGIATDLLLVLPHVMTIRRCLETNIVTGNSAVAKLLSDVGGMDCYDRGLIKEAYELNEVVRNILEKRTEEGTKRLLSNALTIQGLCTDFMALSKRAEGLKLRRECLQIRHSLFNKLPLGERNKKQTIRLYNSHTDLVCSLQQINDFAGVTKHLEICFDKYKELGPETKEPYEYSKYYNQMAYIHLYDGKPDEAIKSAERGYELAEKAAPGTNYPYLYRFDYVNILFQHGDHKEKAFELLQEVIKSHSEGQSLVYSEILASGMKQNLGIMAHLLGDHTNAREILEDMTSRNSYNHAWPEENVVRGKYYLSQALKAMNDSTAAAMERQAMDDLARFLQQVQPTEKWIETAKEKGEYDILFDYLVHWEFRLVTPRKPSLEGAFAPGSSASVADLGLDSVPQADEVGSKVDIIDSRHPSEELPASSNNSTLASRQPSPTLHPNVPAEGLRPVESSPPPRPRAGPTT</sequence>
<evidence type="ECO:0000256" key="1">
    <source>
        <dbReference type="SAM" id="MobiDB-lite"/>
    </source>
</evidence>
<dbReference type="EMBL" id="CALLCH030000013">
    <property type="protein sequence ID" value="CAI4215895.1"/>
    <property type="molecule type" value="Genomic_DNA"/>
</dbReference>
<reference evidence="3" key="1">
    <citation type="submission" date="2022-11" db="EMBL/GenBank/DDBJ databases">
        <authorList>
            <person name="Scott C."/>
            <person name="Bruce N."/>
        </authorList>
    </citation>
    <scope>NUCLEOTIDE SEQUENCE</scope>
</reference>
<dbReference type="Pfam" id="PF25000">
    <property type="entry name" value="DUF7779"/>
    <property type="match status" value="1"/>
</dbReference>
<feature type="compositionally biased region" description="Low complexity" evidence="1">
    <location>
        <begin position="31"/>
        <end position="68"/>
    </location>
</feature>
<dbReference type="OrthoDB" id="6161812at2759"/>
<dbReference type="SUPFAM" id="SSF48452">
    <property type="entry name" value="TPR-like"/>
    <property type="match status" value="1"/>
</dbReference>
<feature type="compositionally biased region" description="Pro residues" evidence="1">
    <location>
        <begin position="1155"/>
        <end position="1167"/>
    </location>
</feature>
<keyword evidence="4" id="KW-1185">Reference proteome</keyword>
<feature type="compositionally biased region" description="Polar residues" evidence="1">
    <location>
        <begin position="1125"/>
        <end position="1141"/>
    </location>
</feature>
<feature type="compositionally biased region" description="Basic and acidic residues" evidence="1">
    <location>
        <begin position="1"/>
        <end position="10"/>
    </location>
</feature>
<feature type="region of interest" description="Disordered" evidence="1">
    <location>
        <begin position="1"/>
        <end position="113"/>
    </location>
</feature>
<evidence type="ECO:0000313" key="4">
    <source>
        <dbReference type="Proteomes" id="UP000838763"/>
    </source>
</evidence>
<name>A0A9P1H4P0_9PEZI</name>
<feature type="domain" description="DUF7779" evidence="2">
    <location>
        <begin position="581"/>
        <end position="664"/>
    </location>
</feature>
<dbReference type="Gene3D" id="1.25.40.10">
    <property type="entry name" value="Tetratricopeptide repeat domain"/>
    <property type="match status" value="1"/>
</dbReference>
<feature type="compositionally biased region" description="Polar residues" evidence="1">
    <location>
        <begin position="82"/>
        <end position="94"/>
    </location>
</feature>
<accession>A0A9P1H4P0</accession>
<comment type="caution">
    <text evidence="3">The sequence shown here is derived from an EMBL/GenBank/DDBJ whole genome shotgun (WGS) entry which is preliminary data.</text>
</comment>
<dbReference type="AlphaFoldDB" id="A0A9P1H4P0"/>
<organism evidence="3 4">
    <name type="scientific">Parascedosporium putredinis</name>
    <dbReference type="NCBI Taxonomy" id="1442378"/>
    <lineage>
        <taxon>Eukaryota</taxon>
        <taxon>Fungi</taxon>
        <taxon>Dikarya</taxon>
        <taxon>Ascomycota</taxon>
        <taxon>Pezizomycotina</taxon>
        <taxon>Sordariomycetes</taxon>
        <taxon>Hypocreomycetidae</taxon>
        <taxon>Microascales</taxon>
        <taxon>Microascaceae</taxon>
        <taxon>Parascedosporium</taxon>
    </lineage>
</organism>
<proteinExistence type="predicted"/>
<protein>
    <recommendedName>
        <fullName evidence="2">DUF7779 domain-containing protein</fullName>
    </recommendedName>
</protein>
<dbReference type="SUPFAM" id="SSF52540">
    <property type="entry name" value="P-loop containing nucleoside triphosphate hydrolases"/>
    <property type="match status" value="1"/>
</dbReference>
<gene>
    <name evidence="3" type="ORF">PPNO1_LOCUS5569</name>
</gene>
<feature type="region of interest" description="Disordered" evidence="1">
    <location>
        <begin position="1114"/>
        <end position="1167"/>
    </location>
</feature>
<evidence type="ECO:0000259" key="2">
    <source>
        <dbReference type="Pfam" id="PF25000"/>
    </source>
</evidence>